<dbReference type="NCBIfam" id="TIGR00857">
    <property type="entry name" value="pyrC_multi"/>
    <property type="match status" value="1"/>
</dbReference>
<feature type="domain" description="Amidohydrolase-related" evidence="7">
    <location>
        <begin position="49"/>
        <end position="386"/>
    </location>
</feature>
<proteinExistence type="inferred from homology"/>
<comment type="function">
    <text evidence="2">Catalyzes the reversible cyclization of carbamoyl aspartate to dihydroorotate.</text>
</comment>
<dbReference type="GO" id="GO:0046872">
    <property type="term" value="F:metal ion binding"/>
    <property type="evidence" value="ECO:0007669"/>
    <property type="project" value="UniProtKB-KW"/>
</dbReference>
<dbReference type="SUPFAM" id="SSF51556">
    <property type="entry name" value="Metallo-dependent hydrolases"/>
    <property type="match status" value="1"/>
</dbReference>
<dbReference type="InterPro" id="IPR004722">
    <property type="entry name" value="DHOase"/>
</dbReference>
<comment type="similarity">
    <text evidence="3">Belongs to the metallo-dependent hydrolases superfamily. DHOase family. Class I DHOase subfamily.</text>
</comment>
<evidence type="ECO:0000259" key="7">
    <source>
        <dbReference type="Pfam" id="PF01979"/>
    </source>
</evidence>
<evidence type="ECO:0000256" key="5">
    <source>
        <dbReference type="ARBA" id="ARBA00022801"/>
    </source>
</evidence>
<accession>A0A7Z0PF48</accession>
<dbReference type="PANTHER" id="PTHR43668">
    <property type="entry name" value="ALLANTOINASE"/>
    <property type="match status" value="1"/>
</dbReference>
<dbReference type="GO" id="GO:0004038">
    <property type="term" value="F:allantoinase activity"/>
    <property type="evidence" value="ECO:0007669"/>
    <property type="project" value="TreeGrafter"/>
</dbReference>
<comment type="cofactor">
    <cofactor evidence="1">
        <name>Zn(2+)</name>
        <dbReference type="ChEBI" id="CHEBI:29105"/>
    </cofactor>
</comment>
<dbReference type="OrthoDB" id="9765462at2"/>
<dbReference type="InterPro" id="IPR050138">
    <property type="entry name" value="DHOase/Allantoinase_Hydrolase"/>
</dbReference>
<keyword evidence="6" id="KW-0665">Pyrimidine biosynthesis</keyword>
<dbReference type="AlphaFoldDB" id="A0A7Z0PF48"/>
<dbReference type="InterPro" id="IPR002195">
    <property type="entry name" value="Dihydroorotase_CS"/>
</dbReference>
<dbReference type="Gene3D" id="3.20.20.140">
    <property type="entry name" value="Metal-dependent hydrolases"/>
    <property type="match status" value="1"/>
</dbReference>
<dbReference type="InterPro" id="IPR011059">
    <property type="entry name" value="Metal-dep_hydrolase_composite"/>
</dbReference>
<evidence type="ECO:0000256" key="4">
    <source>
        <dbReference type="ARBA" id="ARBA00022723"/>
    </source>
</evidence>
<evidence type="ECO:0000313" key="8">
    <source>
        <dbReference type="EMBL" id="NYV27631.1"/>
    </source>
</evidence>
<dbReference type="GO" id="GO:0006221">
    <property type="term" value="P:pyrimidine nucleotide biosynthetic process"/>
    <property type="evidence" value="ECO:0007669"/>
    <property type="project" value="UniProtKB-KW"/>
</dbReference>
<dbReference type="Proteomes" id="UP000526184">
    <property type="component" value="Unassembled WGS sequence"/>
</dbReference>
<dbReference type="InterPro" id="IPR006680">
    <property type="entry name" value="Amidohydro-rel"/>
</dbReference>
<dbReference type="Pfam" id="PF01979">
    <property type="entry name" value="Amidohydro_1"/>
    <property type="match status" value="1"/>
</dbReference>
<gene>
    <name evidence="8" type="ORF">HP397_02150</name>
</gene>
<dbReference type="GO" id="GO:0006145">
    <property type="term" value="P:purine nucleobase catabolic process"/>
    <property type="evidence" value="ECO:0007669"/>
    <property type="project" value="TreeGrafter"/>
</dbReference>
<evidence type="ECO:0000256" key="1">
    <source>
        <dbReference type="ARBA" id="ARBA00001947"/>
    </source>
</evidence>
<protein>
    <submittedName>
        <fullName evidence="8">Dihydroorotase</fullName>
    </submittedName>
</protein>
<name>A0A7Z0PF48_9FUSO</name>
<comment type="caution">
    <text evidence="8">The sequence shown here is derived from an EMBL/GenBank/DDBJ whole genome shotgun (WGS) entry which is preliminary data.</text>
</comment>
<dbReference type="EMBL" id="JABMKT010000007">
    <property type="protein sequence ID" value="NYV27631.1"/>
    <property type="molecule type" value="Genomic_DNA"/>
</dbReference>
<dbReference type="PANTHER" id="PTHR43668:SF2">
    <property type="entry name" value="ALLANTOINASE"/>
    <property type="match status" value="1"/>
</dbReference>
<dbReference type="SUPFAM" id="SSF51338">
    <property type="entry name" value="Composite domain of metallo-dependent hydrolases"/>
    <property type="match status" value="1"/>
</dbReference>
<dbReference type="InterPro" id="IPR032466">
    <property type="entry name" value="Metal_Hydrolase"/>
</dbReference>
<evidence type="ECO:0000256" key="6">
    <source>
        <dbReference type="ARBA" id="ARBA00022975"/>
    </source>
</evidence>
<dbReference type="PROSITE" id="PS00483">
    <property type="entry name" value="DIHYDROOROTASE_2"/>
    <property type="match status" value="1"/>
</dbReference>
<evidence type="ECO:0000256" key="2">
    <source>
        <dbReference type="ARBA" id="ARBA00002368"/>
    </source>
</evidence>
<evidence type="ECO:0000313" key="9">
    <source>
        <dbReference type="Proteomes" id="UP000526184"/>
    </source>
</evidence>
<organism evidence="8 9">
    <name type="scientific">Streptobacillus felis</name>
    <dbReference type="NCBI Taxonomy" id="1384509"/>
    <lineage>
        <taxon>Bacteria</taxon>
        <taxon>Fusobacteriati</taxon>
        <taxon>Fusobacteriota</taxon>
        <taxon>Fusobacteriia</taxon>
        <taxon>Fusobacteriales</taxon>
        <taxon>Leptotrichiaceae</taxon>
        <taxon>Streptobacillus</taxon>
    </lineage>
</organism>
<evidence type="ECO:0000256" key="3">
    <source>
        <dbReference type="ARBA" id="ARBA00010286"/>
    </source>
</evidence>
<dbReference type="GO" id="GO:0005737">
    <property type="term" value="C:cytoplasm"/>
    <property type="evidence" value="ECO:0007669"/>
    <property type="project" value="TreeGrafter"/>
</dbReference>
<keyword evidence="9" id="KW-1185">Reference proteome</keyword>
<dbReference type="GO" id="GO:0004151">
    <property type="term" value="F:dihydroorotase activity"/>
    <property type="evidence" value="ECO:0007669"/>
    <property type="project" value="InterPro"/>
</dbReference>
<keyword evidence="4" id="KW-0479">Metal-binding</keyword>
<dbReference type="CDD" id="cd01317">
    <property type="entry name" value="DHOase_IIa"/>
    <property type="match status" value="1"/>
</dbReference>
<keyword evidence="5" id="KW-0378">Hydrolase</keyword>
<reference evidence="8 9" key="1">
    <citation type="submission" date="2020-05" db="EMBL/GenBank/DDBJ databases">
        <title>Streptobacillus felis strain LHL191014123.</title>
        <authorList>
            <person name="Fawzy A."/>
            <person name="Rau J."/>
            <person name="Risse K."/>
            <person name="Schauerte N."/>
            <person name="Geiger C."/>
            <person name="Blom J."/>
            <person name="Imirzalioglu C."/>
            <person name="Falgenhauer J."/>
            <person name="Bach A."/>
            <person name="Herden C."/>
            <person name="Eisenberg T."/>
        </authorList>
    </citation>
    <scope>NUCLEOTIDE SEQUENCE [LARGE SCALE GENOMIC DNA]</scope>
    <source>
        <strain evidence="8 9">LHL191014123</strain>
    </source>
</reference>
<sequence>MMLLLKNARVVDANTDEKLDILIENGKIKKVEKEINLENVKVIDLSEYTVMPAFVEMHAHFRDPGFTYKEDLYTGSLAALRGGYTTVNMMANTNPIVSTPEVYEDIMKRGRELDLIDLFQVVSVTENFDGVNLVDYSKFDTPTLSDDGKGITTSYVLYEALKKAKEHNKLILIHAEDANISKIDYRLGEDLETIRDIEIAKALNTRLHFCHVSTVGSIEAIERAKKEGYPITCEVAPHHISLYDLEYKVHPPIRKKVDVDRLIKAIKDGVVDTIATDHAPHSPEDKAKGAPGMVGLESAFCISYTVLVKENGLDIKRLSSLMSKFGAETLGVNKGLIKEGYNADLVVVDLDKKVKIEAEKLVSKSKNTPFDQKEFYGEIKATFKDGIIKYGEDNL</sequence>